<name>A0A9Q3BC15_9BASI</name>
<evidence type="ECO:0000313" key="2">
    <source>
        <dbReference type="EMBL" id="MBW0462332.1"/>
    </source>
</evidence>
<protein>
    <submittedName>
        <fullName evidence="2">Uncharacterized protein</fullName>
    </submittedName>
</protein>
<proteinExistence type="predicted"/>
<dbReference type="EMBL" id="AVOT02000326">
    <property type="protein sequence ID" value="MBW0462332.1"/>
    <property type="molecule type" value="Genomic_DNA"/>
</dbReference>
<keyword evidence="3" id="KW-1185">Reference proteome</keyword>
<organism evidence="2 3">
    <name type="scientific">Austropuccinia psidii MF-1</name>
    <dbReference type="NCBI Taxonomy" id="1389203"/>
    <lineage>
        <taxon>Eukaryota</taxon>
        <taxon>Fungi</taxon>
        <taxon>Dikarya</taxon>
        <taxon>Basidiomycota</taxon>
        <taxon>Pucciniomycotina</taxon>
        <taxon>Pucciniomycetes</taxon>
        <taxon>Pucciniales</taxon>
        <taxon>Sphaerophragmiaceae</taxon>
        <taxon>Austropuccinia</taxon>
    </lineage>
</organism>
<dbReference type="AlphaFoldDB" id="A0A9Q3BC15"/>
<reference evidence="2" key="1">
    <citation type="submission" date="2021-03" db="EMBL/GenBank/DDBJ databases">
        <title>Draft genome sequence of rust myrtle Austropuccinia psidii MF-1, a brazilian biotype.</title>
        <authorList>
            <person name="Quecine M.C."/>
            <person name="Pachon D.M.R."/>
            <person name="Bonatelli M.L."/>
            <person name="Correr F.H."/>
            <person name="Franceschini L.M."/>
            <person name="Leite T.F."/>
            <person name="Margarido G.R.A."/>
            <person name="Almeida C.A."/>
            <person name="Ferrarezi J.A."/>
            <person name="Labate C.A."/>
        </authorList>
    </citation>
    <scope>NUCLEOTIDE SEQUENCE</scope>
    <source>
        <strain evidence="2">MF-1</strain>
    </source>
</reference>
<gene>
    <name evidence="2" type="ORF">O181_002047</name>
</gene>
<evidence type="ECO:0000313" key="3">
    <source>
        <dbReference type="Proteomes" id="UP000765509"/>
    </source>
</evidence>
<comment type="caution">
    <text evidence="2">The sequence shown here is derived from an EMBL/GenBank/DDBJ whole genome shotgun (WGS) entry which is preliminary data.</text>
</comment>
<dbReference type="Proteomes" id="UP000765509">
    <property type="component" value="Unassembled WGS sequence"/>
</dbReference>
<keyword evidence="1" id="KW-0175">Coiled coil</keyword>
<accession>A0A9Q3BC15</accession>
<evidence type="ECO:0000256" key="1">
    <source>
        <dbReference type="SAM" id="Coils"/>
    </source>
</evidence>
<feature type="coiled-coil region" evidence="1">
    <location>
        <begin position="5"/>
        <end position="63"/>
    </location>
</feature>
<sequence>MAQFSENTKKDLDKLKECMSRLQEANTLKMRTIHTLQKDYKRLSRYSEEIKSLRDNITSKETQDQNIVPKTSYCPYKEKIKKDSSWESKHRSPSQYQDGDNMTYLEKEALKNLTEATNWPNFSGVRECDHMELVYYIDGLFIDVPNIPDYWITARLNKAFKGHASIWYMETKKSMVEELNNPKVE</sequence>